<dbReference type="PANTHER" id="PTHR24327">
    <property type="entry name" value="HOMEOBOX PROTEIN"/>
    <property type="match status" value="1"/>
</dbReference>
<name>A0ABP1RM60_9HEXA</name>
<feature type="compositionally biased region" description="Low complexity" evidence="7">
    <location>
        <begin position="141"/>
        <end position="154"/>
    </location>
</feature>
<keyword evidence="2 5" id="KW-0238">DNA-binding</keyword>
<comment type="subcellular location">
    <subcellularLocation>
        <location evidence="1 5 6">Nucleus</location>
    </subcellularLocation>
</comment>
<feature type="compositionally biased region" description="Pro residues" evidence="7">
    <location>
        <begin position="204"/>
        <end position="222"/>
    </location>
</feature>
<dbReference type="PRINTS" id="PR00024">
    <property type="entry name" value="HOMEOBOX"/>
</dbReference>
<evidence type="ECO:0000256" key="4">
    <source>
        <dbReference type="ARBA" id="ARBA00023242"/>
    </source>
</evidence>
<evidence type="ECO:0000256" key="2">
    <source>
        <dbReference type="ARBA" id="ARBA00023125"/>
    </source>
</evidence>
<dbReference type="Proteomes" id="UP001642540">
    <property type="component" value="Unassembled WGS sequence"/>
</dbReference>
<reference evidence="9 10" key="1">
    <citation type="submission" date="2024-08" db="EMBL/GenBank/DDBJ databases">
        <authorList>
            <person name="Cucini C."/>
            <person name="Frati F."/>
        </authorList>
    </citation>
    <scope>NUCLEOTIDE SEQUENCE [LARGE SCALE GENOMIC DNA]</scope>
</reference>
<dbReference type="PANTHER" id="PTHR24327:SF81">
    <property type="entry name" value="HOMEOTIC PROTEIN DISTAL-LESS-RELATED"/>
    <property type="match status" value="1"/>
</dbReference>
<dbReference type="InterPro" id="IPR020479">
    <property type="entry name" value="HD_metazoa"/>
</dbReference>
<dbReference type="Gene3D" id="1.10.10.60">
    <property type="entry name" value="Homeodomain-like"/>
    <property type="match status" value="1"/>
</dbReference>
<dbReference type="SMART" id="SM00389">
    <property type="entry name" value="HOX"/>
    <property type="match status" value="1"/>
</dbReference>
<feature type="domain" description="Homeobox" evidence="8">
    <location>
        <begin position="74"/>
        <end position="134"/>
    </location>
</feature>
<accession>A0ABP1RM60</accession>
<feature type="compositionally biased region" description="Polar residues" evidence="7">
    <location>
        <begin position="183"/>
        <end position="194"/>
    </location>
</feature>
<sequence>MQHQPASSYRAAAAAAAVAAYQEQNYRSGYPFPPQNPYGYHLGTPYPPQCSSPPKDGKEPKEEPGGLRLNGKGKKMRKPRTIYSSLQLQQLNRRFQRTQYLALPERAELAASLGLTQTQVKIWFQNRRSKYKKLMKAAQAQAPGGSTQPPSQQQENSNETMSPQPPDSFPSQPGDLSPPPNANNPSQGSCSSPVSPWEVKGGPHQPPAPQAPPPHHPPPHPGIPVGHQPYQYHWYHQDHSLLT</sequence>
<protein>
    <recommendedName>
        <fullName evidence="8">Homeobox domain-containing protein</fullName>
    </recommendedName>
</protein>
<dbReference type="InterPro" id="IPR017970">
    <property type="entry name" value="Homeobox_CS"/>
</dbReference>
<proteinExistence type="predicted"/>
<dbReference type="PRINTS" id="PR00031">
    <property type="entry name" value="HTHREPRESSR"/>
</dbReference>
<dbReference type="Pfam" id="PF00046">
    <property type="entry name" value="Homeodomain"/>
    <property type="match status" value="1"/>
</dbReference>
<evidence type="ECO:0000256" key="7">
    <source>
        <dbReference type="SAM" id="MobiDB-lite"/>
    </source>
</evidence>
<keyword evidence="3 5" id="KW-0371">Homeobox</keyword>
<dbReference type="PROSITE" id="PS00027">
    <property type="entry name" value="HOMEOBOX_1"/>
    <property type="match status" value="1"/>
</dbReference>
<feature type="compositionally biased region" description="Basic residues" evidence="7">
    <location>
        <begin position="71"/>
        <end position="80"/>
    </location>
</feature>
<evidence type="ECO:0000313" key="9">
    <source>
        <dbReference type="EMBL" id="CAL8130658.1"/>
    </source>
</evidence>
<dbReference type="InterPro" id="IPR001356">
    <property type="entry name" value="HD"/>
</dbReference>
<dbReference type="InterPro" id="IPR000047">
    <property type="entry name" value="HTH_motif"/>
</dbReference>
<evidence type="ECO:0000256" key="3">
    <source>
        <dbReference type="ARBA" id="ARBA00023155"/>
    </source>
</evidence>
<dbReference type="PROSITE" id="PS50071">
    <property type="entry name" value="HOMEOBOX_2"/>
    <property type="match status" value="1"/>
</dbReference>
<keyword evidence="10" id="KW-1185">Reference proteome</keyword>
<evidence type="ECO:0000256" key="1">
    <source>
        <dbReference type="ARBA" id="ARBA00004123"/>
    </source>
</evidence>
<gene>
    <name evidence="9" type="ORF">ODALV1_LOCUS23829</name>
</gene>
<feature type="compositionally biased region" description="Basic and acidic residues" evidence="7">
    <location>
        <begin position="55"/>
        <end position="65"/>
    </location>
</feature>
<keyword evidence="4 5" id="KW-0539">Nucleus</keyword>
<feature type="region of interest" description="Disordered" evidence="7">
    <location>
        <begin position="134"/>
        <end position="231"/>
    </location>
</feature>
<dbReference type="CDD" id="cd00086">
    <property type="entry name" value="homeodomain"/>
    <property type="match status" value="1"/>
</dbReference>
<evidence type="ECO:0000256" key="6">
    <source>
        <dbReference type="RuleBase" id="RU000682"/>
    </source>
</evidence>
<dbReference type="SUPFAM" id="SSF46689">
    <property type="entry name" value="Homeodomain-like"/>
    <property type="match status" value="1"/>
</dbReference>
<organism evidence="9 10">
    <name type="scientific">Orchesella dallaii</name>
    <dbReference type="NCBI Taxonomy" id="48710"/>
    <lineage>
        <taxon>Eukaryota</taxon>
        <taxon>Metazoa</taxon>
        <taxon>Ecdysozoa</taxon>
        <taxon>Arthropoda</taxon>
        <taxon>Hexapoda</taxon>
        <taxon>Collembola</taxon>
        <taxon>Entomobryomorpha</taxon>
        <taxon>Entomobryoidea</taxon>
        <taxon>Orchesellidae</taxon>
        <taxon>Orchesellinae</taxon>
        <taxon>Orchesella</taxon>
    </lineage>
</organism>
<feature type="DNA-binding region" description="Homeobox" evidence="5">
    <location>
        <begin position="76"/>
        <end position="135"/>
    </location>
</feature>
<evidence type="ECO:0000259" key="8">
    <source>
        <dbReference type="PROSITE" id="PS50071"/>
    </source>
</evidence>
<dbReference type="InterPro" id="IPR050460">
    <property type="entry name" value="Distal-less_Homeobox_TF"/>
</dbReference>
<evidence type="ECO:0000313" key="10">
    <source>
        <dbReference type="Proteomes" id="UP001642540"/>
    </source>
</evidence>
<feature type="region of interest" description="Disordered" evidence="7">
    <location>
        <begin position="28"/>
        <end position="80"/>
    </location>
</feature>
<dbReference type="InterPro" id="IPR009057">
    <property type="entry name" value="Homeodomain-like_sf"/>
</dbReference>
<evidence type="ECO:0000256" key="5">
    <source>
        <dbReference type="PROSITE-ProRule" id="PRU00108"/>
    </source>
</evidence>
<comment type="caution">
    <text evidence="9">The sequence shown here is derived from an EMBL/GenBank/DDBJ whole genome shotgun (WGS) entry which is preliminary data.</text>
</comment>
<dbReference type="EMBL" id="CAXLJM020000083">
    <property type="protein sequence ID" value="CAL8130658.1"/>
    <property type="molecule type" value="Genomic_DNA"/>
</dbReference>